<dbReference type="InterPro" id="IPR038729">
    <property type="entry name" value="Rad50/SbcC_AAA"/>
</dbReference>
<dbReference type="Pfam" id="PF13476">
    <property type="entry name" value="AAA_23"/>
    <property type="match status" value="1"/>
</dbReference>
<organism evidence="3 4">
    <name type="scientific">Arsenicibacter rosenii</name>
    <dbReference type="NCBI Taxonomy" id="1750698"/>
    <lineage>
        <taxon>Bacteria</taxon>
        <taxon>Pseudomonadati</taxon>
        <taxon>Bacteroidota</taxon>
        <taxon>Cytophagia</taxon>
        <taxon>Cytophagales</taxon>
        <taxon>Spirosomataceae</taxon>
        <taxon>Arsenicibacter</taxon>
    </lineage>
</organism>
<keyword evidence="1" id="KW-0175">Coiled coil</keyword>
<feature type="coiled-coil region" evidence="1">
    <location>
        <begin position="617"/>
        <end position="755"/>
    </location>
</feature>
<sequence length="1027" mass="118869">MIPVRLAVQGLYSYQERQEVDFQKLTNTSLFGIFGQVGSGKTSLLEAISFVLYGETERLNGRDNRQYNMMNLKSGHMVIDFEFRAGAGHELYKYVYEAKRNAKKHQEIKAGERRVFQWQETGWVPVSIEREDIGQFTQQLIGLDYDNFKRTIIIPQNQFREFLELSPKERTDMMSRLFQLNKFDLSAQVASLEKKNNTELDFVKGQLDGLGQASPEAIDDAWKQIQQVISDIQALDQQIGVQKKQEEQLIGLKKRHDELAKAQQELTALAGQQARYDELQRRVRQYEQCLVLFKPLLSQINEQTNKQNSTNRSIQAIQHELSIARQTLTTLQQDYDKAKIAYEQREVIREQLDELDTVILIQNNRNAISRHEKDLARAKRDVETITREIEQQTGQQTALQKKVSAFSQDESRIDQLNEIRLWFTGYRPLKEKIDGFDRKIAENEKAQEQIKQRKDEALQGFPAEWADLQLKVLPDTIEEAFSRLKSQRDERKRLLDDLLLKQHLQRYANALTDGKPCPLCGSEHHPAVHQDSTIDDEVTKAQGMLVRWENRLDQTMNLKAAITGLLGEIKTVFGQTRQLINEKAEAVMAKNEHERLFVWQEFTTDQEQEVKQALFREQEKQKQLGEARKQLDALNEQLAKAEKDRFSLLTKQTETVTLIASLRETIQEKLNTLRHFQENQIAPLDITEISDLKDKLSTKYTRAKEQFDDITQNLDKARQQNARLDGQLEELTKQLQTLQTELAKTTRELEQTLAGHAYDRPAVEQILRADLNVAHEKKNLDSFYAELEACRRTVEKLSDELAGQPFDAALLQAVTARLRQMQQDSNALHQSLGTKQNAHKELVQQWELKQDIQKQFDALTIRQKDLKELEGLFRGQGFVKYVSTVYLNELCQTANERFMRLTKNQLRLEYDDNNFVIRDFLNGGKTRLAKTLSGGQMFQAALSLALALSDNIQHLTQSKQNLFFLDEGFGSLDKNSLETVFDTLKSLRRENRIVGIISHVEELQQEIDTYIRTVHSEHGSVIKCSWD</sequence>
<comment type="caution">
    <text evidence="3">The sequence shown here is derived from an EMBL/GenBank/DDBJ whole genome shotgun (WGS) entry which is preliminary data.</text>
</comment>
<evidence type="ECO:0000259" key="2">
    <source>
        <dbReference type="Pfam" id="PF13476"/>
    </source>
</evidence>
<evidence type="ECO:0000313" key="4">
    <source>
        <dbReference type="Proteomes" id="UP000181790"/>
    </source>
</evidence>
<dbReference type="PANTHER" id="PTHR32114">
    <property type="entry name" value="ABC TRANSPORTER ABCH.3"/>
    <property type="match status" value="1"/>
</dbReference>
<gene>
    <name evidence="3" type="ORF">BLX24_21110</name>
</gene>
<accession>A0A1S2VFK0</accession>
<dbReference type="PANTHER" id="PTHR32114:SF2">
    <property type="entry name" value="ABC TRANSPORTER ABCH.3"/>
    <property type="match status" value="1"/>
</dbReference>
<dbReference type="Proteomes" id="UP000181790">
    <property type="component" value="Unassembled WGS sequence"/>
</dbReference>
<dbReference type="SUPFAM" id="SSF52540">
    <property type="entry name" value="P-loop containing nucleoside triphosphate hydrolases"/>
    <property type="match status" value="1"/>
</dbReference>
<evidence type="ECO:0000256" key="1">
    <source>
        <dbReference type="SAM" id="Coils"/>
    </source>
</evidence>
<feature type="domain" description="Rad50/SbcC-type AAA" evidence="2">
    <location>
        <begin position="5"/>
        <end position="266"/>
    </location>
</feature>
<proteinExistence type="predicted"/>
<dbReference type="EMBL" id="MORL01000015">
    <property type="protein sequence ID" value="OIN57065.1"/>
    <property type="molecule type" value="Genomic_DNA"/>
</dbReference>
<dbReference type="Pfam" id="PF13558">
    <property type="entry name" value="SbcC_Walker_B"/>
    <property type="match status" value="1"/>
</dbReference>
<evidence type="ECO:0000313" key="3">
    <source>
        <dbReference type="EMBL" id="OIN57065.1"/>
    </source>
</evidence>
<dbReference type="AlphaFoldDB" id="A0A1S2VFK0"/>
<reference evidence="3 4" key="1">
    <citation type="submission" date="2016-10" db="EMBL/GenBank/DDBJ databases">
        <title>Arsenicibacter rosenii gen. nov., sp. nov., an efficient arsenic-methylating bacterium isolated from an arsenic-contaminated paddy soil.</title>
        <authorList>
            <person name="Huang K."/>
        </authorList>
    </citation>
    <scope>NUCLEOTIDE SEQUENCE [LARGE SCALE GENOMIC DNA]</scope>
    <source>
        <strain evidence="3 4">SM-1</strain>
    </source>
</reference>
<feature type="coiled-coil region" evidence="1">
    <location>
        <begin position="436"/>
        <end position="497"/>
    </location>
</feature>
<protein>
    <recommendedName>
        <fullName evidence="2">Rad50/SbcC-type AAA domain-containing protein</fullName>
    </recommendedName>
</protein>
<feature type="coiled-coil region" evidence="1">
    <location>
        <begin position="242"/>
        <end position="289"/>
    </location>
</feature>
<dbReference type="InterPro" id="IPR027417">
    <property type="entry name" value="P-loop_NTPase"/>
</dbReference>
<dbReference type="OrthoDB" id="9795626at2"/>
<dbReference type="RefSeq" id="WP_071505201.1">
    <property type="nucleotide sequence ID" value="NZ_MORL01000015.1"/>
</dbReference>
<keyword evidence="4" id="KW-1185">Reference proteome</keyword>
<name>A0A1S2VFK0_9BACT</name>
<feature type="coiled-coil region" evidence="1">
    <location>
        <begin position="361"/>
        <end position="395"/>
    </location>
</feature>
<dbReference type="GO" id="GO:0016887">
    <property type="term" value="F:ATP hydrolysis activity"/>
    <property type="evidence" value="ECO:0007669"/>
    <property type="project" value="InterPro"/>
</dbReference>
<dbReference type="Gene3D" id="3.40.50.300">
    <property type="entry name" value="P-loop containing nucleotide triphosphate hydrolases"/>
    <property type="match status" value="2"/>
</dbReference>
<dbReference type="GO" id="GO:0006302">
    <property type="term" value="P:double-strand break repair"/>
    <property type="evidence" value="ECO:0007669"/>
    <property type="project" value="InterPro"/>
</dbReference>